<dbReference type="InterPro" id="IPR002347">
    <property type="entry name" value="SDR_fam"/>
</dbReference>
<evidence type="ECO:0000256" key="2">
    <source>
        <dbReference type="ARBA" id="ARBA00023002"/>
    </source>
</evidence>
<accession>A0A2R6P0Y6</accession>
<dbReference type="Gene3D" id="3.40.50.720">
    <property type="entry name" value="NAD(P)-binding Rossmann-like Domain"/>
    <property type="match status" value="1"/>
</dbReference>
<dbReference type="PANTHER" id="PTHR45024:SF2">
    <property type="entry name" value="SCP2 DOMAIN-CONTAINING PROTEIN"/>
    <property type="match status" value="1"/>
</dbReference>
<evidence type="ECO:0000313" key="4">
    <source>
        <dbReference type="Proteomes" id="UP000186601"/>
    </source>
</evidence>
<dbReference type="GO" id="GO:0016491">
    <property type="term" value="F:oxidoreductase activity"/>
    <property type="evidence" value="ECO:0007669"/>
    <property type="project" value="UniProtKB-KW"/>
</dbReference>
<dbReference type="STRING" id="98765.A0A2R6P0Y6"/>
<dbReference type="EMBL" id="MLYV02000567">
    <property type="protein sequence ID" value="PSR82982.1"/>
    <property type="molecule type" value="Genomic_DNA"/>
</dbReference>
<keyword evidence="2" id="KW-0560">Oxidoreductase</keyword>
<dbReference type="PANTHER" id="PTHR45024">
    <property type="entry name" value="DEHYDROGENASES, SHORT CHAIN"/>
    <property type="match status" value="1"/>
</dbReference>
<sequence length="97" mass="10062">MADRLAQVAGHLSATHSRGLLNGEVAIITEAIPQGIGRSCALLFAKEGAKVVVTDLDEKKAQLVVDEIKLAGGDAIAIGGDVAADDFPQRVIDLTIK</sequence>
<organism evidence="3 4">
    <name type="scientific">Hermanssonia centrifuga</name>
    <dbReference type="NCBI Taxonomy" id="98765"/>
    <lineage>
        <taxon>Eukaryota</taxon>
        <taxon>Fungi</taxon>
        <taxon>Dikarya</taxon>
        <taxon>Basidiomycota</taxon>
        <taxon>Agaricomycotina</taxon>
        <taxon>Agaricomycetes</taxon>
        <taxon>Polyporales</taxon>
        <taxon>Meruliaceae</taxon>
        <taxon>Hermanssonia</taxon>
    </lineage>
</organism>
<comment type="similarity">
    <text evidence="1">Belongs to the short-chain dehydrogenases/reductases (SDR) family.</text>
</comment>
<dbReference type="InterPro" id="IPR051687">
    <property type="entry name" value="Peroxisomal_Beta-Oxidation"/>
</dbReference>
<proteinExistence type="inferred from homology"/>
<dbReference type="SUPFAM" id="SSF51735">
    <property type="entry name" value="NAD(P)-binding Rossmann-fold domains"/>
    <property type="match status" value="1"/>
</dbReference>
<dbReference type="OrthoDB" id="1393670at2759"/>
<gene>
    <name evidence="3" type="ORF">PHLCEN_2v5952</name>
</gene>
<reference evidence="3 4" key="1">
    <citation type="submission" date="2018-02" db="EMBL/GenBank/DDBJ databases">
        <title>Genome sequence of the basidiomycete white-rot fungus Phlebia centrifuga.</title>
        <authorList>
            <person name="Granchi Z."/>
            <person name="Peng M."/>
            <person name="de Vries R.P."/>
            <person name="Hilden K."/>
            <person name="Makela M.R."/>
            <person name="Grigoriev I."/>
            <person name="Riley R."/>
        </authorList>
    </citation>
    <scope>NUCLEOTIDE SEQUENCE [LARGE SCALE GENOMIC DNA]</scope>
    <source>
        <strain evidence="3 4">FBCC195</strain>
    </source>
</reference>
<comment type="caution">
    <text evidence="3">The sequence shown here is derived from an EMBL/GenBank/DDBJ whole genome shotgun (WGS) entry which is preliminary data.</text>
</comment>
<dbReference type="Proteomes" id="UP000186601">
    <property type="component" value="Unassembled WGS sequence"/>
</dbReference>
<dbReference type="Pfam" id="PF00106">
    <property type="entry name" value="adh_short"/>
    <property type="match status" value="1"/>
</dbReference>
<dbReference type="AlphaFoldDB" id="A0A2R6P0Y6"/>
<name>A0A2R6P0Y6_9APHY</name>
<protein>
    <submittedName>
        <fullName evidence="3">Uncharacterized protein</fullName>
    </submittedName>
</protein>
<evidence type="ECO:0000256" key="1">
    <source>
        <dbReference type="ARBA" id="ARBA00006484"/>
    </source>
</evidence>
<evidence type="ECO:0000313" key="3">
    <source>
        <dbReference type="EMBL" id="PSR82982.1"/>
    </source>
</evidence>
<dbReference type="InterPro" id="IPR036291">
    <property type="entry name" value="NAD(P)-bd_dom_sf"/>
</dbReference>
<keyword evidence="4" id="KW-1185">Reference proteome</keyword>